<proteinExistence type="predicted"/>
<accession>A0A160TRL2</accession>
<evidence type="ECO:0000313" key="3">
    <source>
        <dbReference type="EMBL" id="CUS46489.1"/>
    </source>
</evidence>
<dbReference type="InterPro" id="IPR003347">
    <property type="entry name" value="JmjC_dom"/>
</dbReference>
<feature type="region of interest" description="Disordered" evidence="1">
    <location>
        <begin position="1"/>
        <end position="20"/>
    </location>
</feature>
<dbReference type="SUPFAM" id="SSF51197">
    <property type="entry name" value="Clavaminate synthase-like"/>
    <property type="match status" value="1"/>
</dbReference>
<dbReference type="Gene3D" id="2.60.120.10">
    <property type="entry name" value="Jelly Rolls"/>
    <property type="match status" value="1"/>
</dbReference>
<dbReference type="SMART" id="SM00558">
    <property type="entry name" value="JmjC"/>
    <property type="match status" value="1"/>
</dbReference>
<dbReference type="EMBL" id="CZQE01000370">
    <property type="protein sequence ID" value="CUS46489.1"/>
    <property type="molecule type" value="Genomic_DNA"/>
</dbReference>
<gene>
    <name evidence="3" type="ORF">MGWOODY_Smn2051</name>
</gene>
<feature type="domain" description="JmjC" evidence="2">
    <location>
        <begin position="125"/>
        <end position="281"/>
    </location>
</feature>
<sequence>MTAASRATPSDPLDLLPPVPAATARSPADIATLLAGGSPVILKGLVDHWPALAAGRRSQAALSAYFRAMDRGIPVPVMEASPGSGGRFGYAADLREFNFTKRQRPLGETLDRIERATTAPGAPYIAIQMLSLAAQLPDFVRDNPMPLAPPAAEPRLWLGGPVKTQIHNDRDHNLACVIAGQRRFVLFPPEQVANLYIGPLDNPPPLSLVDPEAPDFDRFPRFREALDVAQVAHLDPGDALLMPRYWWHHVTSRSPWNAMVNYWWGDVPRGLGHAQDAFLSALLAIKALPPGERRYWRAMFEAHVFDDSGDAVAHIPPALRGQLGEMRANQRADLRRQLRMTILKSS</sequence>
<evidence type="ECO:0000256" key="1">
    <source>
        <dbReference type="SAM" id="MobiDB-lite"/>
    </source>
</evidence>
<dbReference type="InterPro" id="IPR014710">
    <property type="entry name" value="RmlC-like_jellyroll"/>
</dbReference>
<protein>
    <submittedName>
        <fullName evidence="3">Pass1-related protein</fullName>
    </submittedName>
</protein>
<evidence type="ECO:0000259" key="2">
    <source>
        <dbReference type="PROSITE" id="PS51184"/>
    </source>
</evidence>
<dbReference type="PANTHER" id="PTHR12461:SF105">
    <property type="entry name" value="HYPOXIA-INDUCIBLE FACTOR 1-ALPHA INHIBITOR"/>
    <property type="match status" value="1"/>
</dbReference>
<dbReference type="PROSITE" id="PS51184">
    <property type="entry name" value="JMJC"/>
    <property type="match status" value="1"/>
</dbReference>
<dbReference type="Pfam" id="PF13621">
    <property type="entry name" value="Cupin_8"/>
    <property type="match status" value="1"/>
</dbReference>
<organism evidence="3">
    <name type="scientific">hydrothermal vent metagenome</name>
    <dbReference type="NCBI Taxonomy" id="652676"/>
    <lineage>
        <taxon>unclassified sequences</taxon>
        <taxon>metagenomes</taxon>
        <taxon>ecological metagenomes</taxon>
    </lineage>
</organism>
<dbReference type="AlphaFoldDB" id="A0A160TRL2"/>
<name>A0A160TRL2_9ZZZZ</name>
<reference evidence="3" key="1">
    <citation type="submission" date="2015-10" db="EMBL/GenBank/DDBJ databases">
        <authorList>
            <person name="Gilbert D.G."/>
        </authorList>
    </citation>
    <scope>NUCLEOTIDE SEQUENCE</scope>
</reference>
<dbReference type="PANTHER" id="PTHR12461">
    <property type="entry name" value="HYPOXIA-INDUCIBLE FACTOR 1 ALPHA INHIBITOR-RELATED"/>
    <property type="match status" value="1"/>
</dbReference>
<dbReference type="InterPro" id="IPR041667">
    <property type="entry name" value="Cupin_8"/>
</dbReference>